<keyword evidence="3" id="KW-0813">Transport</keyword>
<evidence type="ECO:0000256" key="3">
    <source>
        <dbReference type="ARBA" id="ARBA00022448"/>
    </source>
</evidence>
<feature type="transmembrane region" description="Helical" evidence="8">
    <location>
        <begin position="184"/>
        <end position="201"/>
    </location>
</feature>
<gene>
    <name evidence="10" type="ORF">UFOPK3001_02024</name>
    <name evidence="11" type="ORF">UFOPK3954_01137</name>
</gene>
<name>A0A6J6Z8U0_9ZZZZ</name>
<dbReference type="Pfam" id="PF07690">
    <property type="entry name" value="MFS_1"/>
    <property type="match status" value="1"/>
</dbReference>
<evidence type="ECO:0000256" key="8">
    <source>
        <dbReference type="SAM" id="Phobius"/>
    </source>
</evidence>
<proteinExistence type="inferred from homology"/>
<dbReference type="InterPro" id="IPR004812">
    <property type="entry name" value="Efflux_drug-R_Bcr/CmlA"/>
</dbReference>
<keyword evidence="5 8" id="KW-0812">Transmembrane</keyword>
<evidence type="ECO:0000256" key="6">
    <source>
        <dbReference type="ARBA" id="ARBA00022989"/>
    </source>
</evidence>
<feature type="domain" description="Major facilitator superfamily (MFS) profile" evidence="9">
    <location>
        <begin position="26"/>
        <end position="413"/>
    </location>
</feature>
<feature type="transmembrane region" description="Helical" evidence="8">
    <location>
        <begin position="301"/>
        <end position="318"/>
    </location>
</feature>
<evidence type="ECO:0000256" key="7">
    <source>
        <dbReference type="ARBA" id="ARBA00023136"/>
    </source>
</evidence>
<dbReference type="NCBIfam" id="TIGR00710">
    <property type="entry name" value="efflux_Bcr_CflA"/>
    <property type="match status" value="1"/>
</dbReference>
<evidence type="ECO:0000256" key="4">
    <source>
        <dbReference type="ARBA" id="ARBA00022475"/>
    </source>
</evidence>
<dbReference type="PANTHER" id="PTHR23502:SF132">
    <property type="entry name" value="POLYAMINE TRANSPORTER 2-RELATED"/>
    <property type="match status" value="1"/>
</dbReference>
<feature type="transmembrane region" description="Helical" evidence="8">
    <location>
        <begin position="152"/>
        <end position="178"/>
    </location>
</feature>
<keyword evidence="6 8" id="KW-1133">Transmembrane helix</keyword>
<evidence type="ECO:0000256" key="2">
    <source>
        <dbReference type="ARBA" id="ARBA00006236"/>
    </source>
</evidence>
<dbReference type="PANTHER" id="PTHR23502">
    <property type="entry name" value="MAJOR FACILITATOR SUPERFAMILY"/>
    <property type="match status" value="1"/>
</dbReference>
<dbReference type="InterPro" id="IPR036259">
    <property type="entry name" value="MFS_trans_sf"/>
</dbReference>
<dbReference type="CDD" id="cd17320">
    <property type="entry name" value="MFS_MdfA_MDR_like"/>
    <property type="match status" value="1"/>
</dbReference>
<keyword evidence="4" id="KW-1003">Cell membrane</keyword>
<feature type="transmembrane region" description="Helical" evidence="8">
    <location>
        <begin position="26"/>
        <end position="48"/>
    </location>
</feature>
<keyword evidence="7 8" id="KW-0472">Membrane</keyword>
<sequence length="418" mass="44668">MQPTVQADPTIPAVKGPRRDLGPREFLLLVSVLSATTAIGIDLVLPAFPNIRQQFGMASDSSAVAWMITAYFLGLAVGPWLYGPASDRYGRRRPLYAGLALYAVAAIIGALAPTWPLIVISRFVWGLGASGPRVLSMAMVRDRFEGNAMARVMSISMAVFLIVPILAPSLGAALIAILPWRVVFWLPAAIAGGLMLWCRRLPETLTLERRRPFTWSAVGTASREVFTHRQTVGFIVSMTFIFGIMNAYLAGSEVILSDVYGYAKWFPLFFGCIAVLFAAMSLANARLVGRLGALRLIRTEAAIGVVTMAVLMLVGQMNGGRPNFWLFTVALCLSIPMAQAVVPISNTLALSPLPHVAGTASSIIGTITFAGGALLGSVVTGAFNGTVRPFSILLLGYFVVGAGFIFIATARARAAETR</sequence>
<feature type="transmembrane region" description="Helical" evidence="8">
    <location>
        <begin position="356"/>
        <end position="378"/>
    </location>
</feature>
<feature type="transmembrane region" description="Helical" evidence="8">
    <location>
        <begin position="324"/>
        <end position="344"/>
    </location>
</feature>
<dbReference type="Gene3D" id="1.20.1720.10">
    <property type="entry name" value="Multidrug resistance protein D"/>
    <property type="match status" value="1"/>
</dbReference>
<dbReference type="InterPro" id="IPR020846">
    <property type="entry name" value="MFS_dom"/>
</dbReference>
<evidence type="ECO:0000313" key="11">
    <source>
        <dbReference type="EMBL" id="CAB4990626.1"/>
    </source>
</evidence>
<feature type="transmembrane region" description="Helical" evidence="8">
    <location>
        <begin position="265"/>
        <end position="289"/>
    </location>
</feature>
<dbReference type="AlphaFoldDB" id="A0A6J6Z8U0"/>
<accession>A0A6J6Z8U0</accession>
<feature type="transmembrane region" description="Helical" evidence="8">
    <location>
        <begin position="123"/>
        <end position="140"/>
    </location>
</feature>
<dbReference type="GO" id="GO:0005886">
    <property type="term" value="C:plasma membrane"/>
    <property type="evidence" value="ECO:0007669"/>
    <property type="project" value="UniProtKB-SubCell"/>
</dbReference>
<dbReference type="EMBL" id="CAFBON010000106">
    <property type="protein sequence ID" value="CAB4990626.1"/>
    <property type="molecule type" value="Genomic_DNA"/>
</dbReference>
<feature type="transmembrane region" description="Helical" evidence="8">
    <location>
        <begin position="95"/>
        <end position="117"/>
    </location>
</feature>
<dbReference type="PROSITE" id="PS50850">
    <property type="entry name" value="MFS"/>
    <property type="match status" value="1"/>
</dbReference>
<dbReference type="GO" id="GO:0042910">
    <property type="term" value="F:xenobiotic transmembrane transporter activity"/>
    <property type="evidence" value="ECO:0007669"/>
    <property type="project" value="InterPro"/>
</dbReference>
<comment type="subcellular location">
    <subcellularLocation>
        <location evidence="1">Cell membrane</location>
        <topology evidence="1">Multi-pass membrane protein</topology>
    </subcellularLocation>
</comment>
<evidence type="ECO:0000313" key="10">
    <source>
        <dbReference type="EMBL" id="CAB4817899.1"/>
    </source>
</evidence>
<feature type="transmembrane region" description="Helical" evidence="8">
    <location>
        <begin position="390"/>
        <end position="410"/>
    </location>
</feature>
<comment type="similarity">
    <text evidence="2">Belongs to the major facilitator superfamily. Bcr/CmlA family.</text>
</comment>
<evidence type="ECO:0000256" key="1">
    <source>
        <dbReference type="ARBA" id="ARBA00004651"/>
    </source>
</evidence>
<feature type="transmembrane region" description="Helical" evidence="8">
    <location>
        <begin position="232"/>
        <end position="250"/>
    </location>
</feature>
<dbReference type="InterPro" id="IPR011701">
    <property type="entry name" value="MFS"/>
</dbReference>
<evidence type="ECO:0000256" key="5">
    <source>
        <dbReference type="ARBA" id="ARBA00022692"/>
    </source>
</evidence>
<organism evidence="10">
    <name type="scientific">freshwater metagenome</name>
    <dbReference type="NCBI Taxonomy" id="449393"/>
    <lineage>
        <taxon>unclassified sequences</taxon>
        <taxon>metagenomes</taxon>
        <taxon>ecological metagenomes</taxon>
    </lineage>
</organism>
<reference evidence="10" key="1">
    <citation type="submission" date="2020-05" db="EMBL/GenBank/DDBJ databases">
        <authorList>
            <person name="Chiriac C."/>
            <person name="Salcher M."/>
            <person name="Ghai R."/>
            <person name="Kavagutti S V."/>
        </authorList>
    </citation>
    <scope>NUCLEOTIDE SEQUENCE</scope>
</reference>
<dbReference type="EMBL" id="CAFAAJ010000163">
    <property type="protein sequence ID" value="CAB4817899.1"/>
    <property type="molecule type" value="Genomic_DNA"/>
</dbReference>
<protein>
    <submittedName>
        <fullName evidence="10">Unannotated protein</fullName>
    </submittedName>
</protein>
<dbReference type="SUPFAM" id="SSF103473">
    <property type="entry name" value="MFS general substrate transporter"/>
    <property type="match status" value="1"/>
</dbReference>
<dbReference type="GO" id="GO:1990961">
    <property type="term" value="P:xenobiotic detoxification by transmembrane export across the plasma membrane"/>
    <property type="evidence" value="ECO:0007669"/>
    <property type="project" value="InterPro"/>
</dbReference>
<feature type="transmembrane region" description="Helical" evidence="8">
    <location>
        <begin position="63"/>
        <end position="83"/>
    </location>
</feature>
<evidence type="ECO:0000259" key="9">
    <source>
        <dbReference type="PROSITE" id="PS50850"/>
    </source>
</evidence>